<dbReference type="VEuPathDB" id="TrichDB:TVAGG3_0174620"/>
<dbReference type="VEuPathDB" id="TrichDB:TVAG_166490"/>
<name>A2DE56_TRIV3</name>
<dbReference type="AlphaFoldDB" id="A2DE56"/>
<feature type="compositionally biased region" description="Basic and acidic residues" evidence="1">
    <location>
        <begin position="316"/>
        <end position="342"/>
    </location>
</feature>
<sequence length="397" mass="46174">MSAPQTATRRRPVKTSQEKSQLPKVRNMRNEINSNCYRLSKTQPISSKRITQDKTESYSTKYYREHQDEADDIRTPLEKLKEVDAKLDGEIEDEEERFTLLMKQKTLRYMVYGEKSVEALYSHVTLGEFYNFQETTQSSIRHFKLAKQLLSSTEPDNDTKAAIAVGLAEAYLIDSLENQKSLNVAAKELKPALKAEITDPYLRFRRDMCIARIVYAKGNIDEAYEAYLAAAETLPQCNPPSDEATASLYLEIAECGRNCGCGKDVAEHYKKAYDIYKSLDMEDQANEIEPFTHEDYFKNQEEEEEKQEQTNENEQEQEKKPEEGNENKEEDQKKEDIKKEESFEQFEEPTEEKSEEKKEEPEKKKENLEKKEENQSNPNLHLGSREPTEENFEDADK</sequence>
<reference evidence="2" key="1">
    <citation type="submission" date="2006-10" db="EMBL/GenBank/DDBJ databases">
        <authorList>
            <person name="Amadeo P."/>
            <person name="Zhao Q."/>
            <person name="Wortman J."/>
            <person name="Fraser-Liggett C."/>
            <person name="Carlton J."/>
        </authorList>
    </citation>
    <scope>NUCLEOTIDE SEQUENCE</scope>
    <source>
        <strain evidence="2">G3</strain>
    </source>
</reference>
<organism evidence="2 3">
    <name type="scientific">Trichomonas vaginalis (strain ATCC PRA-98 / G3)</name>
    <dbReference type="NCBI Taxonomy" id="412133"/>
    <lineage>
        <taxon>Eukaryota</taxon>
        <taxon>Metamonada</taxon>
        <taxon>Parabasalia</taxon>
        <taxon>Trichomonadida</taxon>
        <taxon>Trichomonadidae</taxon>
        <taxon>Trichomonas</taxon>
    </lineage>
</organism>
<dbReference type="Proteomes" id="UP000001542">
    <property type="component" value="Unassembled WGS sequence"/>
</dbReference>
<proteinExistence type="predicted"/>
<keyword evidence="3" id="KW-1185">Reference proteome</keyword>
<evidence type="ECO:0000313" key="3">
    <source>
        <dbReference type="Proteomes" id="UP000001542"/>
    </source>
</evidence>
<gene>
    <name evidence="2" type="ORF">TVAG_166490</name>
</gene>
<dbReference type="InterPro" id="IPR011990">
    <property type="entry name" value="TPR-like_helical_dom_sf"/>
</dbReference>
<accession>A2DE56</accession>
<evidence type="ECO:0008006" key="4">
    <source>
        <dbReference type="Google" id="ProtNLM"/>
    </source>
</evidence>
<dbReference type="Gene3D" id="1.25.40.10">
    <property type="entry name" value="Tetratricopeptide repeat domain"/>
    <property type="match status" value="1"/>
</dbReference>
<dbReference type="RefSeq" id="XP_001582260.1">
    <property type="nucleotide sequence ID" value="XM_001582210.1"/>
</dbReference>
<protein>
    <recommendedName>
        <fullName evidence="4">TPR Domain containing protein</fullName>
    </recommendedName>
</protein>
<reference evidence="2" key="2">
    <citation type="journal article" date="2007" name="Science">
        <title>Draft genome sequence of the sexually transmitted pathogen Trichomonas vaginalis.</title>
        <authorList>
            <person name="Carlton J.M."/>
            <person name="Hirt R.P."/>
            <person name="Silva J.C."/>
            <person name="Delcher A.L."/>
            <person name="Schatz M."/>
            <person name="Zhao Q."/>
            <person name="Wortman J.R."/>
            <person name="Bidwell S.L."/>
            <person name="Alsmark U.C.M."/>
            <person name="Besteiro S."/>
            <person name="Sicheritz-Ponten T."/>
            <person name="Noel C.J."/>
            <person name="Dacks J.B."/>
            <person name="Foster P.G."/>
            <person name="Simillion C."/>
            <person name="Van de Peer Y."/>
            <person name="Miranda-Saavedra D."/>
            <person name="Barton G.J."/>
            <person name="Westrop G.D."/>
            <person name="Mueller S."/>
            <person name="Dessi D."/>
            <person name="Fiori P.L."/>
            <person name="Ren Q."/>
            <person name="Paulsen I."/>
            <person name="Zhang H."/>
            <person name="Bastida-Corcuera F.D."/>
            <person name="Simoes-Barbosa A."/>
            <person name="Brown M.T."/>
            <person name="Hayes R.D."/>
            <person name="Mukherjee M."/>
            <person name="Okumura C.Y."/>
            <person name="Schneider R."/>
            <person name="Smith A.J."/>
            <person name="Vanacova S."/>
            <person name="Villalvazo M."/>
            <person name="Haas B.J."/>
            <person name="Pertea M."/>
            <person name="Feldblyum T.V."/>
            <person name="Utterback T.R."/>
            <person name="Shu C.L."/>
            <person name="Osoegawa K."/>
            <person name="de Jong P.J."/>
            <person name="Hrdy I."/>
            <person name="Horvathova L."/>
            <person name="Zubacova Z."/>
            <person name="Dolezal P."/>
            <person name="Malik S.B."/>
            <person name="Logsdon J.M. Jr."/>
            <person name="Henze K."/>
            <person name="Gupta A."/>
            <person name="Wang C.C."/>
            <person name="Dunne R.L."/>
            <person name="Upcroft J.A."/>
            <person name="Upcroft P."/>
            <person name="White O."/>
            <person name="Salzberg S.L."/>
            <person name="Tang P."/>
            <person name="Chiu C.-H."/>
            <person name="Lee Y.-S."/>
            <person name="Embley T.M."/>
            <person name="Coombs G.H."/>
            <person name="Mottram J.C."/>
            <person name="Tachezy J."/>
            <person name="Fraser-Liggett C.M."/>
            <person name="Johnson P.J."/>
        </authorList>
    </citation>
    <scope>NUCLEOTIDE SEQUENCE [LARGE SCALE GENOMIC DNA]</scope>
    <source>
        <strain evidence="2">G3</strain>
    </source>
</reference>
<dbReference type="InParanoid" id="A2DE56"/>
<evidence type="ECO:0000256" key="1">
    <source>
        <dbReference type="SAM" id="MobiDB-lite"/>
    </source>
</evidence>
<feature type="region of interest" description="Disordered" evidence="1">
    <location>
        <begin position="299"/>
        <end position="397"/>
    </location>
</feature>
<feature type="compositionally biased region" description="Basic and acidic residues" evidence="1">
    <location>
        <begin position="351"/>
        <end position="374"/>
    </location>
</feature>
<dbReference type="EMBL" id="DS113191">
    <property type="protein sequence ID" value="EAY21274.1"/>
    <property type="molecule type" value="Genomic_DNA"/>
</dbReference>
<feature type="compositionally biased region" description="Acidic residues" evidence="1">
    <location>
        <begin position="301"/>
        <end position="315"/>
    </location>
</feature>
<dbReference type="KEGG" id="tva:5466822"/>
<dbReference type="SUPFAM" id="SSF48452">
    <property type="entry name" value="TPR-like"/>
    <property type="match status" value="1"/>
</dbReference>
<dbReference type="SMR" id="A2DE56"/>
<evidence type="ECO:0000313" key="2">
    <source>
        <dbReference type="EMBL" id="EAY21274.1"/>
    </source>
</evidence>
<feature type="region of interest" description="Disordered" evidence="1">
    <location>
        <begin position="1"/>
        <end position="26"/>
    </location>
</feature>